<evidence type="ECO:0000256" key="5">
    <source>
        <dbReference type="ARBA" id="ARBA00022989"/>
    </source>
</evidence>
<evidence type="ECO:0000256" key="6">
    <source>
        <dbReference type="ARBA" id="ARBA00023136"/>
    </source>
</evidence>
<keyword evidence="8" id="KW-0325">Glycoprotein</keyword>
<dbReference type="Pfam" id="PF00060">
    <property type="entry name" value="Lig_chan"/>
    <property type="match status" value="1"/>
</dbReference>
<evidence type="ECO:0000256" key="1">
    <source>
        <dbReference type="ARBA" id="ARBA00004651"/>
    </source>
</evidence>
<dbReference type="InterPro" id="IPR052192">
    <property type="entry name" value="Insect_Ionotropic_Sensory_Rcpt"/>
</dbReference>
<evidence type="ECO:0000256" key="4">
    <source>
        <dbReference type="ARBA" id="ARBA00022692"/>
    </source>
</evidence>
<evidence type="ECO:0000313" key="12">
    <source>
        <dbReference type="Proteomes" id="UP001148838"/>
    </source>
</evidence>
<comment type="caution">
    <text evidence="11">The sequence shown here is derived from an EMBL/GenBank/DDBJ whole genome shotgun (WGS) entry which is preliminary data.</text>
</comment>
<keyword evidence="7" id="KW-0675">Receptor</keyword>
<protein>
    <recommendedName>
        <fullName evidence="10">Ionotropic glutamate receptor C-terminal domain-containing protein</fullName>
    </recommendedName>
</protein>
<gene>
    <name evidence="11" type="ORF">ANN_12263</name>
</gene>
<dbReference type="Gene3D" id="1.10.287.70">
    <property type="match status" value="1"/>
</dbReference>
<keyword evidence="4 9" id="KW-0812">Transmembrane</keyword>
<feature type="transmembrane region" description="Helical" evidence="9">
    <location>
        <begin position="235"/>
        <end position="252"/>
    </location>
</feature>
<proteinExistence type="inferred from homology"/>
<comment type="subcellular location">
    <subcellularLocation>
        <location evidence="1">Cell membrane</location>
        <topology evidence="1">Multi-pass membrane protein</topology>
    </subcellularLocation>
</comment>
<evidence type="ECO:0000256" key="2">
    <source>
        <dbReference type="ARBA" id="ARBA00008685"/>
    </source>
</evidence>
<sequence>MGKTEKILSGTETRIRIFSSLKRQHVELKTRVRVSVPEIIFSPFYPFFTVNIPFHVSLARGGKDHVLLQDVYHVARGQPLIVTAPRYWQPSTNLPQPPSRTNYGGISIRTVTVLAEGTWENFMDFQLRHLNTESKVQYVLMGHIAEMLNFRMDVCLTNTWGYPINGSKCFNGAVGMLQCGGCEIGATGLLFKTERMAVIDYAGETIAFRGAFMFLKPSLSEVSVIYELPFDTSVWITYTVTVAVLTIVLMFTRRVYQHVNPSPGSSPVGWGDTIMDSLAIVCQQDALHSPKNISSRVVFFCMLLLTVFLITSYSATIVSLLQTSSDSINTLSDLMRSPLKLSMIDIFVNETTDPEVTKVFKEKLYTQPFEEAFTTEEVGIEKIRKGLFAFHGLAGSYKIISDTYEDHEKCRFKEIEMFSSLHISFTAKKGSPYIPHIKERTCWLREVGLVDRENRRWFYQKPKCETAEQNFVSVGIQDFYPALVVMAYGAVFSIGMLIMEVIYYRKKEFPSCVPHKIMY</sequence>
<dbReference type="InterPro" id="IPR001320">
    <property type="entry name" value="Iontro_rcpt_C"/>
</dbReference>
<reference evidence="11 12" key="1">
    <citation type="journal article" date="2022" name="Allergy">
        <title>Genome assembly and annotation of Periplaneta americana reveal a comprehensive cockroach allergen profile.</title>
        <authorList>
            <person name="Wang L."/>
            <person name="Xiong Q."/>
            <person name="Saelim N."/>
            <person name="Wang L."/>
            <person name="Nong W."/>
            <person name="Wan A.T."/>
            <person name="Shi M."/>
            <person name="Liu X."/>
            <person name="Cao Q."/>
            <person name="Hui J.H.L."/>
            <person name="Sookrung N."/>
            <person name="Leung T.F."/>
            <person name="Tungtrongchitr A."/>
            <person name="Tsui S.K.W."/>
        </authorList>
    </citation>
    <scope>NUCLEOTIDE SEQUENCE [LARGE SCALE GENOMIC DNA]</scope>
    <source>
        <strain evidence="11">PWHHKU_190912</strain>
    </source>
</reference>
<keyword evidence="12" id="KW-1185">Reference proteome</keyword>
<evidence type="ECO:0000259" key="10">
    <source>
        <dbReference type="Pfam" id="PF00060"/>
    </source>
</evidence>
<evidence type="ECO:0000256" key="7">
    <source>
        <dbReference type="ARBA" id="ARBA00023170"/>
    </source>
</evidence>
<dbReference type="Proteomes" id="UP001148838">
    <property type="component" value="Unassembled WGS sequence"/>
</dbReference>
<evidence type="ECO:0000256" key="8">
    <source>
        <dbReference type="ARBA" id="ARBA00023180"/>
    </source>
</evidence>
<keyword evidence="5 9" id="KW-1133">Transmembrane helix</keyword>
<feature type="transmembrane region" description="Helical" evidence="9">
    <location>
        <begin position="297"/>
        <end position="321"/>
    </location>
</feature>
<feature type="domain" description="Ionotropic glutamate receptor C-terminal" evidence="10">
    <location>
        <begin position="232"/>
        <end position="489"/>
    </location>
</feature>
<feature type="transmembrane region" description="Helical" evidence="9">
    <location>
        <begin position="479"/>
        <end position="499"/>
    </location>
</feature>
<name>A0ABQ8TI21_PERAM</name>
<evidence type="ECO:0000313" key="11">
    <source>
        <dbReference type="EMBL" id="KAJ4445582.1"/>
    </source>
</evidence>
<dbReference type="EMBL" id="JAJSOF020000009">
    <property type="protein sequence ID" value="KAJ4445582.1"/>
    <property type="molecule type" value="Genomic_DNA"/>
</dbReference>
<keyword evidence="6 9" id="KW-0472">Membrane</keyword>
<dbReference type="SUPFAM" id="SSF53850">
    <property type="entry name" value="Periplasmic binding protein-like II"/>
    <property type="match status" value="1"/>
</dbReference>
<accession>A0ABQ8TI21</accession>
<dbReference type="PANTHER" id="PTHR42643">
    <property type="entry name" value="IONOTROPIC RECEPTOR 20A-RELATED"/>
    <property type="match status" value="1"/>
</dbReference>
<dbReference type="PANTHER" id="PTHR42643:SF33">
    <property type="entry name" value="GLUTAMATE RECEPTOR 2-LIKE PROTEIN"/>
    <property type="match status" value="1"/>
</dbReference>
<evidence type="ECO:0000256" key="3">
    <source>
        <dbReference type="ARBA" id="ARBA00022475"/>
    </source>
</evidence>
<keyword evidence="3" id="KW-1003">Cell membrane</keyword>
<comment type="similarity">
    <text evidence="2">Belongs to the glutamate-gated ion channel (TC 1.A.10.1) family.</text>
</comment>
<organism evidence="11 12">
    <name type="scientific">Periplaneta americana</name>
    <name type="common">American cockroach</name>
    <name type="synonym">Blatta americana</name>
    <dbReference type="NCBI Taxonomy" id="6978"/>
    <lineage>
        <taxon>Eukaryota</taxon>
        <taxon>Metazoa</taxon>
        <taxon>Ecdysozoa</taxon>
        <taxon>Arthropoda</taxon>
        <taxon>Hexapoda</taxon>
        <taxon>Insecta</taxon>
        <taxon>Pterygota</taxon>
        <taxon>Neoptera</taxon>
        <taxon>Polyneoptera</taxon>
        <taxon>Dictyoptera</taxon>
        <taxon>Blattodea</taxon>
        <taxon>Blattoidea</taxon>
        <taxon>Blattidae</taxon>
        <taxon>Blattinae</taxon>
        <taxon>Periplaneta</taxon>
    </lineage>
</organism>
<evidence type="ECO:0000256" key="9">
    <source>
        <dbReference type="SAM" id="Phobius"/>
    </source>
</evidence>